<gene>
    <name evidence="2" type="ORF">BJ508DRAFT_170537</name>
</gene>
<feature type="region of interest" description="Disordered" evidence="1">
    <location>
        <begin position="755"/>
        <end position="774"/>
    </location>
</feature>
<feature type="compositionally biased region" description="Acidic residues" evidence="1">
    <location>
        <begin position="162"/>
        <end position="177"/>
    </location>
</feature>
<feature type="compositionally biased region" description="Low complexity" evidence="1">
    <location>
        <begin position="264"/>
        <end position="285"/>
    </location>
</feature>
<reference evidence="2 3" key="1">
    <citation type="journal article" date="2018" name="Nat. Ecol. Evol.">
        <title>Pezizomycetes genomes reveal the molecular basis of ectomycorrhizal truffle lifestyle.</title>
        <authorList>
            <person name="Murat C."/>
            <person name="Payen T."/>
            <person name="Noel B."/>
            <person name="Kuo A."/>
            <person name="Morin E."/>
            <person name="Chen J."/>
            <person name="Kohler A."/>
            <person name="Krizsan K."/>
            <person name="Balestrini R."/>
            <person name="Da Silva C."/>
            <person name="Montanini B."/>
            <person name="Hainaut M."/>
            <person name="Levati E."/>
            <person name="Barry K.W."/>
            <person name="Belfiori B."/>
            <person name="Cichocki N."/>
            <person name="Clum A."/>
            <person name="Dockter R.B."/>
            <person name="Fauchery L."/>
            <person name="Guy J."/>
            <person name="Iotti M."/>
            <person name="Le Tacon F."/>
            <person name="Lindquist E.A."/>
            <person name="Lipzen A."/>
            <person name="Malagnac F."/>
            <person name="Mello A."/>
            <person name="Molinier V."/>
            <person name="Miyauchi S."/>
            <person name="Poulain J."/>
            <person name="Riccioni C."/>
            <person name="Rubini A."/>
            <person name="Sitrit Y."/>
            <person name="Splivallo R."/>
            <person name="Traeger S."/>
            <person name="Wang M."/>
            <person name="Zifcakova L."/>
            <person name="Wipf D."/>
            <person name="Zambonelli A."/>
            <person name="Paolocci F."/>
            <person name="Nowrousian M."/>
            <person name="Ottonello S."/>
            <person name="Baldrian P."/>
            <person name="Spatafora J.W."/>
            <person name="Henrissat B."/>
            <person name="Nagy L.G."/>
            <person name="Aury J.M."/>
            <person name="Wincker P."/>
            <person name="Grigoriev I.V."/>
            <person name="Bonfante P."/>
            <person name="Martin F.M."/>
        </authorList>
    </citation>
    <scope>NUCLEOTIDE SEQUENCE [LARGE SCALE GENOMIC DNA]</scope>
    <source>
        <strain evidence="2 3">RN42</strain>
    </source>
</reference>
<feature type="compositionally biased region" description="Acidic residues" evidence="1">
    <location>
        <begin position="127"/>
        <end position="154"/>
    </location>
</feature>
<evidence type="ECO:0000313" key="3">
    <source>
        <dbReference type="Proteomes" id="UP000275078"/>
    </source>
</evidence>
<feature type="compositionally biased region" description="Acidic residues" evidence="1">
    <location>
        <begin position="194"/>
        <end position="210"/>
    </location>
</feature>
<dbReference type="Proteomes" id="UP000275078">
    <property type="component" value="Unassembled WGS sequence"/>
</dbReference>
<feature type="region of interest" description="Disordered" evidence="1">
    <location>
        <begin position="241"/>
        <end position="294"/>
    </location>
</feature>
<evidence type="ECO:0000256" key="1">
    <source>
        <dbReference type="SAM" id="MobiDB-lite"/>
    </source>
</evidence>
<protein>
    <recommendedName>
        <fullName evidence="4">C2H2-type domain-containing protein</fullName>
    </recommendedName>
</protein>
<dbReference type="EMBL" id="ML119726">
    <property type="protein sequence ID" value="RPA77462.1"/>
    <property type="molecule type" value="Genomic_DNA"/>
</dbReference>
<organism evidence="2 3">
    <name type="scientific">Ascobolus immersus RN42</name>
    <dbReference type="NCBI Taxonomy" id="1160509"/>
    <lineage>
        <taxon>Eukaryota</taxon>
        <taxon>Fungi</taxon>
        <taxon>Dikarya</taxon>
        <taxon>Ascomycota</taxon>
        <taxon>Pezizomycotina</taxon>
        <taxon>Pezizomycetes</taxon>
        <taxon>Pezizales</taxon>
        <taxon>Ascobolaceae</taxon>
        <taxon>Ascobolus</taxon>
    </lineage>
</organism>
<keyword evidence="3" id="KW-1185">Reference proteome</keyword>
<feature type="region of interest" description="Disordered" evidence="1">
    <location>
        <begin position="127"/>
        <end position="221"/>
    </location>
</feature>
<sequence>MASAIMSQTASMDPAIGVIRNVSQKTVGLFSEARRSNTIERRLQLAIDDVCVQFLSWAGNVGALAPGKASVDHRLQDEPKMKNLLRSMLQNLNDNLQELLRPQPLMTVPDEEEDSDWADDLGTVYEEEMEEGRSDEEDTVENELEEGRSDEEDTVENRVEDMGDVNGEEEALEEETVEATAVGGNGRKGGESDRESDESDETSCAVEEESGALFDGSSDGSAHGDTYVKGRSLGFDAATNLQVSGDSSAPDGTTRSRTTDYSDEGSASNSSASYSVSESSSSSESDAGEPWNHRMKKVKNTVDQLMRFAVMLRKSASSSSENVRVRAYIEKQALLKDLDLHLFGDEELAMKHTMRWKMGSVEFPHLPELVVDRLFESHIFRKMALEYRAAHHAKLRQGIETESKVRPEIEPLTQAPTIEATAYTAQINDPIETVDGIEEGGRYANALDRLLGAPPERADRSVRSLNRTLFSDTVATSVNFRNRATSYEPSLIDSAITKGGLERRRHLNIPKRMIPGLESSSKLEFLCPYCHKIVPKRDLEEPGWSKHLLLDLKPYVCLFPDCIQADPFYSSTDEWLAHMQGHATHWRCQATPGIAHGGLDDQNHDECGIDFQSEEDLKRHYRNHHENLFSDIQIARLAQSSTVVSPDLFGVLAGRLGIELGGKVCPLCNKQPDLGKGSELLMQQDPSLKAGTELDGELNLKKGTALYHCLLSHLEEFALRALPDNDKDDDDRSASEDWDGKSDARWSGLSIRAKGSRDDSRLSSNRSSVSAFDNNSGRVSEISGDLADSGNTFGGSAFEMDNDMQIHYRELVQAVRDFTEADKSTVWNDSDDKLLLNWYEKQLLMEKGGETSYGRVMHEVSEEDDNISEDSSDESIQVRMNHR</sequence>
<feature type="region of interest" description="Disordered" evidence="1">
    <location>
        <begin position="861"/>
        <end position="883"/>
    </location>
</feature>
<evidence type="ECO:0000313" key="2">
    <source>
        <dbReference type="EMBL" id="RPA77462.1"/>
    </source>
</evidence>
<feature type="region of interest" description="Disordered" evidence="1">
    <location>
        <begin position="723"/>
        <end position="743"/>
    </location>
</feature>
<evidence type="ECO:0008006" key="4">
    <source>
        <dbReference type="Google" id="ProtNLM"/>
    </source>
</evidence>
<feature type="compositionally biased region" description="Polar residues" evidence="1">
    <location>
        <begin position="241"/>
        <end position="256"/>
    </location>
</feature>
<name>A0A3N4HUF3_ASCIM</name>
<feature type="compositionally biased region" description="Basic and acidic residues" evidence="1">
    <location>
        <begin position="730"/>
        <end position="743"/>
    </location>
</feature>
<accession>A0A3N4HUF3</accession>
<dbReference type="AlphaFoldDB" id="A0A3N4HUF3"/>
<feature type="compositionally biased region" description="Acidic residues" evidence="1">
    <location>
        <begin position="861"/>
        <end position="873"/>
    </location>
</feature>
<proteinExistence type="predicted"/>
<dbReference type="OrthoDB" id="6133115at2759"/>
<dbReference type="PANTHER" id="PTHR35391:SF7">
    <property type="entry name" value="C2H2-TYPE DOMAIN-CONTAINING PROTEIN"/>
    <property type="match status" value="1"/>
</dbReference>
<dbReference type="PANTHER" id="PTHR35391">
    <property type="entry name" value="C2H2-TYPE DOMAIN-CONTAINING PROTEIN-RELATED"/>
    <property type="match status" value="1"/>
</dbReference>